<dbReference type="SUPFAM" id="SSF141523">
    <property type="entry name" value="L,D-transpeptidase catalytic domain-like"/>
    <property type="match status" value="1"/>
</dbReference>
<feature type="domain" description="L,D-TPase catalytic" evidence="9">
    <location>
        <begin position="394"/>
        <end position="506"/>
    </location>
</feature>
<dbReference type="AlphaFoldDB" id="A0A5Q2FDW3"/>
<feature type="active site" description="Proton donor/acceptor" evidence="6">
    <location>
        <position position="464"/>
    </location>
</feature>
<dbReference type="RefSeq" id="WP_153572506.1">
    <property type="nucleotide sequence ID" value="NZ_CP045725.1"/>
</dbReference>
<gene>
    <name evidence="10" type="ORF">Rai3103_10145</name>
</gene>
<dbReference type="Gene3D" id="2.40.440.10">
    <property type="entry name" value="L,D-transpeptidase catalytic domain-like"/>
    <property type="match status" value="1"/>
</dbReference>
<dbReference type="KEGG" id="rain:Rai3103_10145"/>
<keyword evidence="4 6" id="KW-0573">Peptidoglycan synthesis</keyword>
<comment type="pathway">
    <text evidence="1 6">Cell wall biogenesis; peptidoglycan biosynthesis.</text>
</comment>
<evidence type="ECO:0000256" key="2">
    <source>
        <dbReference type="ARBA" id="ARBA00022679"/>
    </source>
</evidence>
<feature type="active site" description="Nucleophile" evidence="6">
    <location>
        <position position="481"/>
    </location>
</feature>
<dbReference type="PANTHER" id="PTHR30582">
    <property type="entry name" value="L,D-TRANSPEPTIDASE"/>
    <property type="match status" value="1"/>
</dbReference>
<evidence type="ECO:0000256" key="1">
    <source>
        <dbReference type="ARBA" id="ARBA00004752"/>
    </source>
</evidence>
<proteinExistence type="predicted"/>
<dbReference type="EMBL" id="CP045725">
    <property type="protein sequence ID" value="QGF23977.1"/>
    <property type="molecule type" value="Genomic_DNA"/>
</dbReference>
<evidence type="ECO:0000313" key="11">
    <source>
        <dbReference type="Proteomes" id="UP000386847"/>
    </source>
</evidence>
<dbReference type="CDD" id="cd16913">
    <property type="entry name" value="YkuD_like"/>
    <property type="match status" value="1"/>
</dbReference>
<keyword evidence="3 6" id="KW-0133">Cell shape</keyword>
<accession>A0A5Q2FDW3</accession>
<evidence type="ECO:0000256" key="3">
    <source>
        <dbReference type="ARBA" id="ARBA00022960"/>
    </source>
</evidence>
<keyword evidence="2" id="KW-0808">Transferase</keyword>
<dbReference type="GO" id="GO:0018104">
    <property type="term" value="P:peptidoglycan-protein cross-linking"/>
    <property type="evidence" value="ECO:0007669"/>
    <property type="project" value="TreeGrafter"/>
</dbReference>
<dbReference type="GO" id="GO:0016740">
    <property type="term" value="F:transferase activity"/>
    <property type="evidence" value="ECO:0007669"/>
    <property type="project" value="UniProtKB-KW"/>
</dbReference>
<reference evidence="10 11" key="1">
    <citation type="submission" date="2019-10" db="EMBL/GenBank/DDBJ databases">
        <title>Genomic analysis of Raineyella sp. CBA3103.</title>
        <authorList>
            <person name="Roh S.W."/>
        </authorList>
    </citation>
    <scope>NUCLEOTIDE SEQUENCE [LARGE SCALE GENOMIC DNA]</scope>
    <source>
        <strain evidence="10 11">CBA3103</strain>
    </source>
</reference>
<evidence type="ECO:0000256" key="6">
    <source>
        <dbReference type="PROSITE-ProRule" id="PRU01373"/>
    </source>
</evidence>
<dbReference type="Proteomes" id="UP000386847">
    <property type="component" value="Chromosome"/>
</dbReference>
<feature type="region of interest" description="Disordered" evidence="7">
    <location>
        <begin position="14"/>
        <end position="58"/>
    </location>
</feature>
<dbReference type="InterPro" id="IPR005490">
    <property type="entry name" value="LD_TPept_cat_dom"/>
</dbReference>
<dbReference type="UniPathway" id="UPA00219"/>
<sequence>MAVAAVATLLAAPWGSGPAAAAPAPTPTPTASATPKPTPTPTASATPKPTPTPTASATLAAPAPAPLAVTVSPGEEAIAAKAATSKDAIGAATGPVTCGLVADGCSQPFERGTILWTSATGAHWTRGAIRDAWTRTSAQDGFLAYPTSDEFCGLVQSGCGQHFQGGEVYWSPGTGAHWTRGSILAKWRGQGWENGFLGYPTSNEFCGLAGGGCGQHFQHGEIYWSPASGAHWSRGSIVESWRGQGWENGSLGYPTSDEFCGLTQSGCGQHFQHGEIYWTPNTGAHWSRGSIVESWRGQGWENGPLGYPVSDEFCGLVRGGCGQHFQRGEIYWSPGTGAHVIRGAIVEAWRAAGWENGRYGYPLGTEYWSAGKPTQRFEGGFLTYGVDGRCLTGRTMCASKNDRALRWMINGEIISTYDARFGCSTSPTDNGSFTVYWKSYDHTSTLYNTWMPRAMFYNGGEAVHYSPDFAARGYAGCSHGCVNLRDWEGINWLYGQVQIGDKVVVYY</sequence>
<evidence type="ECO:0000256" key="8">
    <source>
        <dbReference type="SAM" id="SignalP"/>
    </source>
</evidence>
<evidence type="ECO:0000259" key="9">
    <source>
        <dbReference type="PROSITE" id="PS52029"/>
    </source>
</evidence>
<evidence type="ECO:0000256" key="4">
    <source>
        <dbReference type="ARBA" id="ARBA00022984"/>
    </source>
</evidence>
<dbReference type="InterPro" id="IPR038063">
    <property type="entry name" value="Transpep_catalytic_dom"/>
</dbReference>
<keyword evidence="5 6" id="KW-0961">Cell wall biogenesis/degradation</keyword>
<evidence type="ECO:0000313" key="10">
    <source>
        <dbReference type="EMBL" id="QGF23977.1"/>
    </source>
</evidence>
<organism evidence="10 11">
    <name type="scientific">Raineyella fluvialis</name>
    <dbReference type="NCBI Taxonomy" id="2662261"/>
    <lineage>
        <taxon>Bacteria</taxon>
        <taxon>Bacillati</taxon>
        <taxon>Actinomycetota</taxon>
        <taxon>Actinomycetes</taxon>
        <taxon>Propionibacteriales</taxon>
        <taxon>Propionibacteriaceae</taxon>
        <taxon>Raineyella</taxon>
    </lineage>
</organism>
<feature type="chain" id="PRO_5024424313" evidence="8">
    <location>
        <begin position="22"/>
        <end position="507"/>
    </location>
</feature>
<keyword evidence="8" id="KW-0732">Signal</keyword>
<dbReference type="GO" id="GO:0071972">
    <property type="term" value="F:peptidoglycan L,D-transpeptidase activity"/>
    <property type="evidence" value="ECO:0007669"/>
    <property type="project" value="TreeGrafter"/>
</dbReference>
<dbReference type="GO" id="GO:0071555">
    <property type="term" value="P:cell wall organization"/>
    <property type="evidence" value="ECO:0007669"/>
    <property type="project" value="UniProtKB-UniRule"/>
</dbReference>
<dbReference type="InterPro" id="IPR050979">
    <property type="entry name" value="LD-transpeptidase"/>
</dbReference>
<dbReference type="Pfam" id="PF08310">
    <property type="entry name" value="LGFP"/>
    <property type="match status" value="5"/>
</dbReference>
<feature type="signal peptide" evidence="8">
    <location>
        <begin position="1"/>
        <end position="21"/>
    </location>
</feature>
<dbReference type="GO" id="GO:0008360">
    <property type="term" value="P:regulation of cell shape"/>
    <property type="evidence" value="ECO:0007669"/>
    <property type="project" value="UniProtKB-UniRule"/>
</dbReference>
<dbReference type="PROSITE" id="PS52029">
    <property type="entry name" value="LD_TPASE"/>
    <property type="match status" value="1"/>
</dbReference>
<name>A0A5Q2FDW3_9ACTN</name>
<dbReference type="Pfam" id="PF03734">
    <property type="entry name" value="YkuD"/>
    <property type="match status" value="1"/>
</dbReference>
<dbReference type="InterPro" id="IPR013207">
    <property type="entry name" value="LGFP"/>
</dbReference>
<protein>
    <submittedName>
        <fullName evidence="10">L,D-transpeptidase family protein</fullName>
    </submittedName>
</protein>
<evidence type="ECO:0000256" key="5">
    <source>
        <dbReference type="ARBA" id="ARBA00023316"/>
    </source>
</evidence>
<keyword evidence="11" id="KW-1185">Reference proteome</keyword>
<dbReference type="PANTHER" id="PTHR30582:SF33">
    <property type="entry name" value="EXPORTED PROTEIN"/>
    <property type="match status" value="1"/>
</dbReference>
<evidence type="ECO:0000256" key="7">
    <source>
        <dbReference type="SAM" id="MobiDB-lite"/>
    </source>
</evidence>
<dbReference type="GO" id="GO:0005576">
    <property type="term" value="C:extracellular region"/>
    <property type="evidence" value="ECO:0007669"/>
    <property type="project" value="TreeGrafter"/>
</dbReference>